<evidence type="ECO:0000256" key="1">
    <source>
        <dbReference type="SAM" id="MobiDB-lite"/>
    </source>
</evidence>
<proteinExistence type="predicted"/>
<evidence type="ECO:0000313" key="3">
    <source>
        <dbReference type="Proteomes" id="UP000324800"/>
    </source>
</evidence>
<reference evidence="2 3" key="1">
    <citation type="submission" date="2019-03" db="EMBL/GenBank/DDBJ databases">
        <title>Single cell metagenomics reveals metabolic interactions within the superorganism composed of flagellate Streblomastix strix and complex community of Bacteroidetes bacteria on its surface.</title>
        <authorList>
            <person name="Treitli S.C."/>
            <person name="Kolisko M."/>
            <person name="Husnik F."/>
            <person name="Keeling P."/>
            <person name="Hampl V."/>
        </authorList>
    </citation>
    <scope>NUCLEOTIDE SEQUENCE [LARGE SCALE GENOMIC DNA]</scope>
    <source>
        <strain evidence="2">ST1C</strain>
    </source>
</reference>
<name>A0A5J4W636_9EUKA</name>
<evidence type="ECO:0000313" key="2">
    <source>
        <dbReference type="EMBL" id="KAA6390175.1"/>
    </source>
</evidence>
<accession>A0A5J4W636</accession>
<comment type="caution">
    <text evidence="2">The sequence shown here is derived from an EMBL/GenBank/DDBJ whole genome shotgun (WGS) entry which is preliminary data.</text>
</comment>
<dbReference type="EMBL" id="SNRW01003314">
    <property type="protein sequence ID" value="KAA6390175.1"/>
    <property type="molecule type" value="Genomic_DNA"/>
</dbReference>
<gene>
    <name evidence="2" type="ORF">EZS28_014300</name>
</gene>
<sequence>MVFEEVPEVDQLGIAEVLDAIMDPSQTARCLQALKRIIRFATDGANNIQILQEEDALDTVNICTNKVARDSPIKLLCEAFAAVMQCARNIKQQSDEEINRLKGVVDGRNQVELGEAGDKDLQLNKLKKEGMEKDLRIEELNKEIQTLTDRGNSGGDEESFQLRGQVEDLKKKLNDKQKEIDSLKHDIDLKEDEADLARNDVEEANMKFNSLKEDYDRQKNEKEEIEEKMRELKYEPS</sequence>
<organism evidence="2 3">
    <name type="scientific">Streblomastix strix</name>
    <dbReference type="NCBI Taxonomy" id="222440"/>
    <lineage>
        <taxon>Eukaryota</taxon>
        <taxon>Metamonada</taxon>
        <taxon>Preaxostyla</taxon>
        <taxon>Oxymonadida</taxon>
        <taxon>Streblomastigidae</taxon>
        <taxon>Streblomastix</taxon>
    </lineage>
</organism>
<dbReference type="OrthoDB" id="421671at2759"/>
<dbReference type="Gene3D" id="1.10.287.1490">
    <property type="match status" value="1"/>
</dbReference>
<dbReference type="AlphaFoldDB" id="A0A5J4W636"/>
<dbReference type="Proteomes" id="UP000324800">
    <property type="component" value="Unassembled WGS sequence"/>
</dbReference>
<feature type="region of interest" description="Disordered" evidence="1">
    <location>
        <begin position="209"/>
        <end position="237"/>
    </location>
</feature>
<protein>
    <submittedName>
        <fullName evidence="2">Uncharacterized protein</fullName>
    </submittedName>
</protein>